<keyword evidence="8 9" id="KW-0456">Lyase</keyword>
<evidence type="ECO:0000256" key="5">
    <source>
        <dbReference type="ARBA" id="ARBA00012927"/>
    </source>
</evidence>
<dbReference type="SUPFAM" id="SSF51658">
    <property type="entry name" value="Xylose isomerase-like"/>
    <property type="match status" value="1"/>
</dbReference>
<comment type="similarity">
    <text evidence="4 9">Belongs to the mannonate dehydratase family.</text>
</comment>
<dbReference type="HAMAP" id="MF_00106">
    <property type="entry name" value="UxuA"/>
    <property type="match status" value="1"/>
</dbReference>
<evidence type="ECO:0000256" key="8">
    <source>
        <dbReference type="ARBA" id="ARBA00023239"/>
    </source>
</evidence>
<dbReference type="Pfam" id="PF03786">
    <property type="entry name" value="UxuA"/>
    <property type="match status" value="1"/>
</dbReference>
<gene>
    <name evidence="9 10" type="primary">uxuA</name>
    <name evidence="10" type="ORF">GSH16_09750</name>
</gene>
<accession>A0A6B0TWT3</accession>
<organism evidence="10 11">
    <name type="scientific">Oceanomicrobium pacificus</name>
    <dbReference type="NCBI Taxonomy" id="2692916"/>
    <lineage>
        <taxon>Bacteria</taxon>
        <taxon>Pseudomonadati</taxon>
        <taxon>Pseudomonadota</taxon>
        <taxon>Alphaproteobacteria</taxon>
        <taxon>Rhodobacterales</taxon>
        <taxon>Paracoccaceae</taxon>
        <taxon>Oceanomicrobium</taxon>
    </lineage>
</organism>
<keyword evidence="11" id="KW-1185">Reference proteome</keyword>
<dbReference type="AlphaFoldDB" id="A0A6B0TWT3"/>
<evidence type="ECO:0000256" key="2">
    <source>
        <dbReference type="ARBA" id="ARBA00002713"/>
    </source>
</evidence>
<proteinExistence type="inferred from homology"/>
<dbReference type="PANTHER" id="PTHR30387:SF2">
    <property type="entry name" value="MANNONATE DEHYDRATASE"/>
    <property type="match status" value="1"/>
</dbReference>
<dbReference type="InterPro" id="IPR004628">
    <property type="entry name" value="Man_deHydtase"/>
</dbReference>
<dbReference type="NCBIfam" id="NF003027">
    <property type="entry name" value="PRK03906.1"/>
    <property type="match status" value="1"/>
</dbReference>
<sequence length="397" mass="44640">MLQSWRWYGPEDPVPLEHVRQAGATDIVTALHDMYDGRIWPVEAIRARRELIEAAGLRWTVVESIPVSNLIERDGAAARQEIENFKQTMRNLAEEGLEIICYNFMPIVDWTRTDLRYPAPYGGLALRFDPLDFAGYDLFVLERDGAAEDYDAATIEAARARFDGWDEETINTLEFNIISGLPGAESHYNRQSIADLIATFADVDEDRLRANLIAFHDEIIPLAESLGLRMCLHPDDPPIPLFGLPRVLSTQAQYRAIFEAHPSLANGITFCTGSLGARADNDLAAMVREFAPRIHFAHLRNVKREEDGSFFEADHLEGSTDMVEIVDLMLREERRRRAEGRKDAEFPMRPDHGHLLLDDIHKTTYPGYSAIGRLKGLAELRGVMAALDRAAGQEAGA</sequence>
<keyword evidence="7 9" id="KW-0464">Manganese</keyword>
<protein>
    <recommendedName>
        <fullName evidence="5 9">Mannonate dehydratase</fullName>
        <ecNumber evidence="5 9">4.2.1.8</ecNumber>
    </recommendedName>
    <alternativeName>
        <fullName evidence="9">D-mannonate hydro-lyase</fullName>
    </alternativeName>
</protein>
<comment type="caution">
    <text evidence="10">The sequence shown here is derived from an EMBL/GenBank/DDBJ whole genome shotgun (WGS) entry which is preliminary data.</text>
</comment>
<dbReference type="Proteomes" id="UP000436016">
    <property type="component" value="Unassembled WGS sequence"/>
</dbReference>
<comment type="cofactor">
    <cofactor evidence="9">
        <name>Fe(2+)</name>
        <dbReference type="ChEBI" id="CHEBI:29033"/>
    </cofactor>
    <cofactor evidence="9">
        <name>Mn(2+)</name>
        <dbReference type="ChEBI" id="CHEBI:29035"/>
    </cofactor>
</comment>
<comment type="pathway">
    <text evidence="3 9">Carbohydrate metabolism; pentose and glucuronate interconversion.</text>
</comment>
<dbReference type="EC" id="4.2.1.8" evidence="5 9"/>
<reference evidence="10 11" key="1">
    <citation type="submission" date="2019-12" db="EMBL/GenBank/DDBJ databases">
        <title>Strain KN286 was isolated from seawater, which was collected from Caroline Seamount in the tropical western Pacific.</title>
        <authorList>
            <person name="Wang Q."/>
        </authorList>
    </citation>
    <scope>NUCLEOTIDE SEQUENCE [LARGE SCALE GENOMIC DNA]</scope>
    <source>
        <strain evidence="10 11">KN286</strain>
    </source>
</reference>
<comment type="function">
    <text evidence="2 9">Catalyzes the dehydration of D-mannonate.</text>
</comment>
<dbReference type="EMBL" id="WUWG01000003">
    <property type="protein sequence ID" value="MXU65732.1"/>
    <property type="molecule type" value="Genomic_DNA"/>
</dbReference>
<name>A0A6B0TWT3_9RHOB</name>
<evidence type="ECO:0000256" key="4">
    <source>
        <dbReference type="ARBA" id="ARBA00007389"/>
    </source>
</evidence>
<dbReference type="Gene3D" id="3.20.20.150">
    <property type="entry name" value="Divalent-metal-dependent TIM barrel enzymes"/>
    <property type="match status" value="1"/>
</dbReference>
<dbReference type="RefSeq" id="WP_160854474.1">
    <property type="nucleotide sequence ID" value="NZ_WUWG01000003.1"/>
</dbReference>
<dbReference type="PIRSF" id="PIRSF016049">
    <property type="entry name" value="Man_dehyd"/>
    <property type="match status" value="1"/>
</dbReference>
<evidence type="ECO:0000256" key="1">
    <source>
        <dbReference type="ARBA" id="ARBA00001794"/>
    </source>
</evidence>
<keyword evidence="6 9" id="KW-0408">Iron</keyword>
<dbReference type="InterPro" id="IPR036237">
    <property type="entry name" value="Xyl_isomerase-like_sf"/>
</dbReference>
<evidence type="ECO:0000256" key="9">
    <source>
        <dbReference type="HAMAP-Rule" id="MF_00106"/>
    </source>
</evidence>
<evidence type="ECO:0000313" key="10">
    <source>
        <dbReference type="EMBL" id="MXU65732.1"/>
    </source>
</evidence>
<dbReference type="NCBIfam" id="TIGR00695">
    <property type="entry name" value="uxuA"/>
    <property type="match status" value="1"/>
</dbReference>
<evidence type="ECO:0000256" key="3">
    <source>
        <dbReference type="ARBA" id="ARBA00004892"/>
    </source>
</evidence>
<dbReference type="GO" id="GO:0008927">
    <property type="term" value="F:mannonate dehydratase activity"/>
    <property type="evidence" value="ECO:0007669"/>
    <property type="project" value="UniProtKB-UniRule"/>
</dbReference>
<dbReference type="GO" id="GO:0008198">
    <property type="term" value="F:ferrous iron binding"/>
    <property type="evidence" value="ECO:0007669"/>
    <property type="project" value="TreeGrafter"/>
</dbReference>
<dbReference type="GO" id="GO:0042840">
    <property type="term" value="P:D-glucuronate catabolic process"/>
    <property type="evidence" value="ECO:0007669"/>
    <property type="project" value="TreeGrafter"/>
</dbReference>
<evidence type="ECO:0000256" key="6">
    <source>
        <dbReference type="ARBA" id="ARBA00023004"/>
    </source>
</evidence>
<dbReference type="UniPathway" id="UPA00246"/>
<evidence type="ECO:0000313" key="11">
    <source>
        <dbReference type="Proteomes" id="UP000436016"/>
    </source>
</evidence>
<dbReference type="PANTHER" id="PTHR30387">
    <property type="entry name" value="MANNONATE DEHYDRATASE"/>
    <property type="match status" value="1"/>
</dbReference>
<dbReference type="GO" id="GO:0030145">
    <property type="term" value="F:manganese ion binding"/>
    <property type="evidence" value="ECO:0007669"/>
    <property type="project" value="TreeGrafter"/>
</dbReference>
<comment type="catalytic activity">
    <reaction evidence="1 9">
        <text>D-mannonate = 2-dehydro-3-deoxy-D-gluconate + H2O</text>
        <dbReference type="Rhea" id="RHEA:20097"/>
        <dbReference type="ChEBI" id="CHEBI:15377"/>
        <dbReference type="ChEBI" id="CHEBI:17767"/>
        <dbReference type="ChEBI" id="CHEBI:57990"/>
        <dbReference type="EC" id="4.2.1.8"/>
    </reaction>
</comment>
<evidence type="ECO:0000256" key="7">
    <source>
        <dbReference type="ARBA" id="ARBA00023211"/>
    </source>
</evidence>